<evidence type="ECO:0000313" key="1">
    <source>
        <dbReference type="EMBL" id="RKF58020.1"/>
    </source>
</evidence>
<evidence type="ECO:0000313" key="2">
    <source>
        <dbReference type="Proteomes" id="UP000286134"/>
    </source>
</evidence>
<proteinExistence type="predicted"/>
<reference evidence="1 2" key="1">
    <citation type="journal article" date="2018" name="BMC Genomics">
        <title>Comparative genome analyses reveal sequence features reflecting distinct modes of host-adaptation between dicot and monocot powdery mildew.</title>
        <authorList>
            <person name="Wu Y."/>
            <person name="Ma X."/>
            <person name="Pan Z."/>
            <person name="Kale S.D."/>
            <person name="Song Y."/>
            <person name="King H."/>
            <person name="Zhang Q."/>
            <person name="Presley C."/>
            <person name="Deng X."/>
            <person name="Wei C.I."/>
            <person name="Xiao S."/>
        </authorList>
    </citation>
    <scope>NUCLEOTIDE SEQUENCE [LARGE SCALE GENOMIC DNA]</scope>
    <source>
        <strain evidence="1">UMSG2</strain>
    </source>
</reference>
<dbReference type="Proteomes" id="UP000286134">
    <property type="component" value="Unassembled WGS sequence"/>
</dbReference>
<keyword evidence="2" id="KW-1185">Reference proteome</keyword>
<dbReference type="EMBL" id="MCFK01007047">
    <property type="protein sequence ID" value="RKF58020.1"/>
    <property type="molecule type" value="Genomic_DNA"/>
</dbReference>
<dbReference type="AlphaFoldDB" id="A0A420HKR6"/>
<comment type="caution">
    <text evidence="1">The sequence shown here is derived from an EMBL/GenBank/DDBJ whole genome shotgun (WGS) entry which is preliminary data.</text>
</comment>
<accession>A0A420HKR6</accession>
<gene>
    <name evidence="1" type="ORF">OnM2_070071</name>
</gene>
<sequence>MSNTTNPPDIQKVNFLTYKPQDPSPESFNYASSFCKEELGSIGQIIITTTSTINIINHINSHPDQSLIELRRAFHMAANLTARYKDLKGEYEKLSVSFHDLQYEHNCSNSQHETEI</sequence>
<name>A0A420HKR6_9PEZI</name>
<organism evidence="1 2">
    <name type="scientific">Erysiphe neolycopersici</name>
    <dbReference type="NCBI Taxonomy" id="212602"/>
    <lineage>
        <taxon>Eukaryota</taxon>
        <taxon>Fungi</taxon>
        <taxon>Dikarya</taxon>
        <taxon>Ascomycota</taxon>
        <taxon>Pezizomycotina</taxon>
        <taxon>Leotiomycetes</taxon>
        <taxon>Erysiphales</taxon>
        <taxon>Erysiphaceae</taxon>
        <taxon>Erysiphe</taxon>
    </lineage>
</organism>
<protein>
    <submittedName>
        <fullName evidence="1">Uncharacterized protein</fullName>
    </submittedName>
</protein>